<accession>A0A1Y5TIW8</accession>
<dbReference type="Proteomes" id="UP000193623">
    <property type="component" value="Unassembled WGS sequence"/>
</dbReference>
<dbReference type="AlphaFoldDB" id="A0A1Y5TIW8"/>
<keyword evidence="2" id="KW-1185">Reference proteome</keyword>
<organism evidence="1 2">
    <name type="scientific">Pseudooctadecabacter jejudonensis</name>
    <dbReference type="NCBI Taxonomy" id="1391910"/>
    <lineage>
        <taxon>Bacteria</taxon>
        <taxon>Pseudomonadati</taxon>
        <taxon>Pseudomonadota</taxon>
        <taxon>Alphaproteobacteria</taxon>
        <taxon>Rhodobacterales</taxon>
        <taxon>Paracoccaceae</taxon>
        <taxon>Pseudooctadecabacter</taxon>
    </lineage>
</organism>
<evidence type="ECO:0000313" key="2">
    <source>
        <dbReference type="Proteomes" id="UP000193623"/>
    </source>
</evidence>
<evidence type="ECO:0008006" key="3">
    <source>
        <dbReference type="Google" id="ProtNLM"/>
    </source>
</evidence>
<proteinExistence type="predicted"/>
<sequence>MSLLVALVKEARMSKHAIWGFTIEVGPSGRKIWPNKLKYEAARRIREDGLSPGEIAAEIGVHECLIRKWSVADRRSRGELISVQEPAFTELDLSRFDAAPLIAFTAIKETNYGTETDGRIPS</sequence>
<protein>
    <recommendedName>
        <fullName evidence="3">Transposase</fullName>
    </recommendedName>
</protein>
<evidence type="ECO:0000313" key="1">
    <source>
        <dbReference type="EMBL" id="SLN64961.1"/>
    </source>
</evidence>
<dbReference type="InterPro" id="IPR010921">
    <property type="entry name" value="Trp_repressor/repl_initiator"/>
</dbReference>
<dbReference type="EMBL" id="FWFT01000015">
    <property type="protein sequence ID" value="SLN64961.1"/>
    <property type="molecule type" value="Genomic_DNA"/>
</dbReference>
<dbReference type="GO" id="GO:0043565">
    <property type="term" value="F:sequence-specific DNA binding"/>
    <property type="evidence" value="ECO:0007669"/>
    <property type="project" value="InterPro"/>
</dbReference>
<reference evidence="1 2" key="1">
    <citation type="submission" date="2017-03" db="EMBL/GenBank/DDBJ databases">
        <authorList>
            <person name="Afonso C.L."/>
            <person name="Miller P.J."/>
            <person name="Scott M.A."/>
            <person name="Spackman E."/>
            <person name="Goraichik I."/>
            <person name="Dimitrov K.M."/>
            <person name="Suarez D.L."/>
            <person name="Swayne D.E."/>
        </authorList>
    </citation>
    <scope>NUCLEOTIDE SEQUENCE [LARGE SCALE GENOMIC DNA]</scope>
    <source>
        <strain evidence="1 2">CECT 8397</strain>
    </source>
</reference>
<gene>
    <name evidence="1" type="ORF">PSJ8397_03404</name>
</gene>
<dbReference type="SUPFAM" id="SSF48295">
    <property type="entry name" value="TrpR-like"/>
    <property type="match status" value="1"/>
</dbReference>
<name>A0A1Y5TIW8_9RHOB</name>